<keyword evidence="2" id="KW-1133">Transmembrane helix</keyword>
<dbReference type="EMBL" id="WMBR01000004">
    <property type="protein sequence ID" value="MXP22663.1"/>
    <property type="molecule type" value="Genomic_DNA"/>
</dbReference>
<dbReference type="Proteomes" id="UP000475545">
    <property type="component" value="Unassembled WGS sequence"/>
</dbReference>
<dbReference type="Pfam" id="PF10969">
    <property type="entry name" value="DUF2771"/>
    <property type="match status" value="1"/>
</dbReference>
<keyword evidence="2" id="KW-0472">Membrane</keyword>
<dbReference type="RefSeq" id="WP_160902866.1">
    <property type="nucleotide sequence ID" value="NZ_CP102850.1"/>
</dbReference>
<protein>
    <submittedName>
        <fullName evidence="3">DUF2771 family protein</fullName>
    </submittedName>
</protein>
<comment type="caution">
    <text evidence="3">The sequence shown here is derived from an EMBL/GenBank/DDBJ whole genome shotgun (WGS) entry which is preliminary data.</text>
</comment>
<evidence type="ECO:0000313" key="3">
    <source>
        <dbReference type="EMBL" id="MXP22663.1"/>
    </source>
</evidence>
<organism evidence="3 4">
    <name type="scientific">Gordonia mangrovi</name>
    <dbReference type="NCBI Taxonomy" id="2665643"/>
    <lineage>
        <taxon>Bacteria</taxon>
        <taxon>Bacillati</taxon>
        <taxon>Actinomycetota</taxon>
        <taxon>Actinomycetes</taxon>
        <taxon>Mycobacteriales</taxon>
        <taxon>Gordoniaceae</taxon>
        <taxon>Gordonia</taxon>
    </lineage>
</organism>
<keyword evidence="2" id="KW-0812">Transmembrane</keyword>
<evidence type="ECO:0000313" key="4">
    <source>
        <dbReference type="Proteomes" id="UP000475545"/>
    </source>
</evidence>
<dbReference type="InterPro" id="IPR024495">
    <property type="entry name" value="DUF2771"/>
</dbReference>
<accession>A0A6L7GSY4</accession>
<evidence type="ECO:0000256" key="1">
    <source>
        <dbReference type="SAM" id="MobiDB-lite"/>
    </source>
</evidence>
<reference evidence="3 4" key="1">
    <citation type="submission" date="2019-11" db="EMBL/GenBank/DDBJ databases">
        <title>Gordonia sp. nov., a novel actinobacterium isolated from mangrove soil in Hainan.</title>
        <authorList>
            <person name="Huang X."/>
            <person name="Xie Y."/>
            <person name="Chu X."/>
            <person name="Xiao K."/>
        </authorList>
    </citation>
    <scope>NUCLEOTIDE SEQUENCE [LARGE SCALE GENOMIC DNA]</scope>
    <source>
        <strain evidence="3 4">HNM0687</strain>
    </source>
</reference>
<sequence>MNLSSADKKALTIIAAVVVAFVVIVGGTVAVLTRDAWSGDGSDEEPYLHLAVGDRLVQVEPTRMCDVFLENCEPEDPTDIDVARVPVPVGESMMLSVSQDIAEWPWNLVVQYLTPEGPDGTVVPMRSNSTYTTVLHSSPERILIAIEVQLPSVVSAGDDTVSMRGYLAADTSPEGMELPGSGAGLSAPARG</sequence>
<gene>
    <name evidence="3" type="ORF">GIY30_15080</name>
</gene>
<dbReference type="AlphaFoldDB" id="A0A6L7GSY4"/>
<feature type="region of interest" description="Disordered" evidence="1">
    <location>
        <begin position="171"/>
        <end position="191"/>
    </location>
</feature>
<feature type="transmembrane region" description="Helical" evidence="2">
    <location>
        <begin position="12"/>
        <end position="32"/>
    </location>
</feature>
<evidence type="ECO:0000256" key="2">
    <source>
        <dbReference type="SAM" id="Phobius"/>
    </source>
</evidence>
<name>A0A6L7GSY4_9ACTN</name>
<proteinExistence type="predicted"/>
<keyword evidence="4" id="KW-1185">Reference proteome</keyword>